<organism evidence="6 7">
    <name type="scientific">Hibiscus syriacus</name>
    <name type="common">Rose of Sharon</name>
    <dbReference type="NCBI Taxonomy" id="106335"/>
    <lineage>
        <taxon>Eukaryota</taxon>
        <taxon>Viridiplantae</taxon>
        <taxon>Streptophyta</taxon>
        <taxon>Embryophyta</taxon>
        <taxon>Tracheophyta</taxon>
        <taxon>Spermatophyta</taxon>
        <taxon>Magnoliopsida</taxon>
        <taxon>eudicotyledons</taxon>
        <taxon>Gunneridae</taxon>
        <taxon>Pentapetalae</taxon>
        <taxon>rosids</taxon>
        <taxon>malvids</taxon>
        <taxon>Malvales</taxon>
        <taxon>Malvaceae</taxon>
        <taxon>Malvoideae</taxon>
        <taxon>Hibiscus</taxon>
    </lineage>
</organism>
<reference evidence="6" key="1">
    <citation type="submission" date="2019-09" db="EMBL/GenBank/DDBJ databases">
        <title>Draft genome information of white flower Hibiscus syriacus.</title>
        <authorList>
            <person name="Kim Y.-M."/>
        </authorList>
    </citation>
    <scope>NUCLEOTIDE SEQUENCE [LARGE SCALE GENOMIC DNA]</scope>
    <source>
        <strain evidence="6">YM2019G1</strain>
    </source>
</reference>
<dbReference type="GO" id="GO:0006887">
    <property type="term" value="P:exocytosis"/>
    <property type="evidence" value="ECO:0007669"/>
    <property type="project" value="UniProtKB-KW"/>
</dbReference>
<evidence type="ECO:0000259" key="5">
    <source>
        <dbReference type="Pfam" id="PF03081"/>
    </source>
</evidence>
<dbReference type="InterPro" id="IPR046364">
    <property type="entry name" value="Exo70_C"/>
</dbReference>
<sequence length="694" mass="80105">MFMRQHNTGMDSLQKLSNLHINDKILSKKHFHVDWPDMEKILNGEKSGSFPRFGRRRTKFELETSSFKLENVKPKELDDNHVTGSDEIMLEHGLSYDQMLEQVDRFIESLVSARDKSISPEIPDIVEPFLKMIDSRIATYERREASAKFGHNQDEDSSFFEAVTRLSKMVHCLDEFTKDSVANGCSNRAGSVFQHAMSMLETEFQAILDIWKRNCNVTIMDSKTPKTPKQSVFNSNQPEIETEFPYFPPGSKVVMKEVATVMIFAGHESECCVAYTALRLNALHAEFSKQEYENINMEDFQRMEWATQEGEIDNWVHIVKYCTTNLFSVERKLCYSIFEHAPIAQRLFCDLATSLTIKLLNFPNALLLIKQYSTEKLFKFLDIYETLCDLISVIGNDLSAKDLIPKTQCKIGEAAVSILCELKDSIKNDNGRIPVANGAVHPLTRYTMNYLKYACEYKDTLEKIYRQHKDETDGSTKQEPKNATENNGESTNTPHFAKELMLVMDLLDANIDTKSKLYRDPSLRYIFLMNNGRYMLQKIKSSNNINEVMGDEWLWKQSSDLRQYHKNYQRETWGKVLQCMSHEGLQVNGKVSKSTLKERFKSFNAMFDEIHKTQTAWIVSDEQLKSELRVSISAVVIPAYRAFLGRFSSHFNKGKQQEKYMKYQPEDIEGLIDELFEGTVASIGRRHGFNVVKN</sequence>
<evidence type="ECO:0000256" key="1">
    <source>
        <dbReference type="ARBA" id="ARBA00006756"/>
    </source>
</evidence>
<dbReference type="GO" id="GO:0000145">
    <property type="term" value="C:exocyst"/>
    <property type="evidence" value="ECO:0007669"/>
    <property type="project" value="InterPro"/>
</dbReference>
<gene>
    <name evidence="6" type="ORF">F3Y22_tig00112928pilonHSYRG00009</name>
</gene>
<feature type="region of interest" description="Disordered" evidence="4">
    <location>
        <begin position="469"/>
        <end position="493"/>
    </location>
</feature>
<comment type="function">
    <text evidence="3">Component of the exocyst complex.</text>
</comment>
<evidence type="ECO:0000256" key="4">
    <source>
        <dbReference type="SAM" id="MobiDB-lite"/>
    </source>
</evidence>
<proteinExistence type="inferred from homology"/>
<comment type="similarity">
    <text evidence="1 3">Belongs to the EXO70 family.</text>
</comment>
<feature type="compositionally biased region" description="Polar residues" evidence="4">
    <location>
        <begin position="483"/>
        <end position="493"/>
    </location>
</feature>
<dbReference type="InterPro" id="IPR004140">
    <property type="entry name" value="Exo70"/>
</dbReference>
<keyword evidence="2 3" id="KW-0813">Transport</keyword>
<evidence type="ECO:0000256" key="3">
    <source>
        <dbReference type="RuleBase" id="RU365026"/>
    </source>
</evidence>
<dbReference type="Pfam" id="PF20669">
    <property type="entry name" value="Exo70_N"/>
    <property type="match status" value="1"/>
</dbReference>
<keyword evidence="3" id="KW-0653">Protein transport</keyword>
<comment type="caution">
    <text evidence="6">The sequence shown here is derived from an EMBL/GenBank/DDBJ whole genome shotgun (WGS) entry which is preliminary data.</text>
</comment>
<feature type="domain" description="Exocyst complex subunit Exo70 C-terminal" evidence="5">
    <location>
        <begin position="314"/>
        <end position="674"/>
    </location>
</feature>
<dbReference type="Gene3D" id="1.20.1280.170">
    <property type="entry name" value="Exocyst complex component Exo70"/>
    <property type="match status" value="1"/>
</dbReference>
<evidence type="ECO:0000313" key="7">
    <source>
        <dbReference type="Proteomes" id="UP000436088"/>
    </source>
</evidence>
<dbReference type="PANTHER" id="PTHR12542">
    <property type="entry name" value="EXOCYST COMPLEX PROTEIN EXO70"/>
    <property type="match status" value="1"/>
</dbReference>
<dbReference type="AlphaFoldDB" id="A0A6A2XY00"/>
<protein>
    <recommendedName>
        <fullName evidence="3">Exocyst subunit Exo70 family protein</fullName>
    </recommendedName>
</protein>
<accession>A0A6A2XY00</accession>
<dbReference type="PANTHER" id="PTHR12542:SF127">
    <property type="entry name" value="EXOCYST COMPLEX COMPONENT EXO70C1"/>
    <property type="match status" value="1"/>
</dbReference>
<evidence type="ECO:0000256" key="2">
    <source>
        <dbReference type="ARBA" id="ARBA00022448"/>
    </source>
</evidence>
<dbReference type="GO" id="GO:0015031">
    <property type="term" value="P:protein transport"/>
    <property type="evidence" value="ECO:0007669"/>
    <property type="project" value="UniProtKB-KW"/>
</dbReference>
<dbReference type="GO" id="GO:0005546">
    <property type="term" value="F:phosphatidylinositol-4,5-bisphosphate binding"/>
    <property type="evidence" value="ECO:0007669"/>
    <property type="project" value="InterPro"/>
</dbReference>
<evidence type="ECO:0000313" key="6">
    <source>
        <dbReference type="EMBL" id="KAE8663549.1"/>
    </source>
</evidence>
<name>A0A6A2XY00_HIBSY</name>
<dbReference type="Pfam" id="PF03081">
    <property type="entry name" value="Exo70_C"/>
    <property type="match status" value="1"/>
</dbReference>
<feature type="compositionally biased region" description="Basic and acidic residues" evidence="4">
    <location>
        <begin position="469"/>
        <end position="482"/>
    </location>
</feature>
<dbReference type="SUPFAM" id="SSF74788">
    <property type="entry name" value="Cullin repeat-like"/>
    <property type="match status" value="1"/>
</dbReference>
<dbReference type="Proteomes" id="UP000436088">
    <property type="component" value="Unassembled WGS sequence"/>
</dbReference>
<keyword evidence="3" id="KW-0268">Exocytosis</keyword>
<dbReference type="EMBL" id="VEPZ02001671">
    <property type="protein sequence ID" value="KAE8663549.1"/>
    <property type="molecule type" value="Genomic_DNA"/>
</dbReference>
<keyword evidence="7" id="KW-1185">Reference proteome</keyword>
<dbReference type="InterPro" id="IPR016159">
    <property type="entry name" value="Cullin_repeat-like_dom_sf"/>
</dbReference>